<dbReference type="AlphaFoldDB" id="A0A3M3JQS8"/>
<name>A0A3M3JQS8_9PSED</name>
<reference evidence="1 2" key="1">
    <citation type="submission" date="2018-08" db="EMBL/GenBank/DDBJ databases">
        <title>Recombination of ecologically and evolutionarily significant loci maintains genetic cohesion in the Pseudomonas syringae species complex.</title>
        <authorList>
            <person name="Dillon M."/>
            <person name="Thakur S."/>
            <person name="Almeida R.N.D."/>
            <person name="Weir B.S."/>
            <person name="Guttman D.S."/>
        </authorList>
    </citation>
    <scope>NUCLEOTIDE SEQUENCE [LARGE SCALE GENOMIC DNA]</scope>
    <source>
        <strain evidence="1 2">ICMP 12341</strain>
    </source>
</reference>
<protein>
    <submittedName>
        <fullName evidence="1">Uncharacterized protein</fullName>
    </submittedName>
</protein>
<comment type="caution">
    <text evidence="1">The sequence shown here is derived from an EMBL/GenBank/DDBJ whole genome shotgun (WGS) entry which is preliminary data.</text>
</comment>
<gene>
    <name evidence="1" type="ORF">ALQ65_200015</name>
</gene>
<proteinExistence type="predicted"/>
<organism evidence="1 2">
    <name type="scientific">Pseudomonas syringae pv. coriandricola</name>
    <dbReference type="NCBI Taxonomy" id="264453"/>
    <lineage>
        <taxon>Bacteria</taxon>
        <taxon>Pseudomonadati</taxon>
        <taxon>Pseudomonadota</taxon>
        <taxon>Gammaproteobacteria</taxon>
        <taxon>Pseudomonadales</taxon>
        <taxon>Pseudomonadaceae</taxon>
        <taxon>Pseudomonas</taxon>
    </lineage>
</organism>
<accession>A0A3M3JQS8</accession>
<evidence type="ECO:0000313" key="2">
    <source>
        <dbReference type="Proteomes" id="UP000271468"/>
    </source>
</evidence>
<dbReference type="EMBL" id="RBOV01000143">
    <property type="protein sequence ID" value="RMN12461.1"/>
    <property type="molecule type" value="Genomic_DNA"/>
</dbReference>
<evidence type="ECO:0000313" key="1">
    <source>
        <dbReference type="EMBL" id="RMN12461.1"/>
    </source>
</evidence>
<dbReference type="Proteomes" id="UP000271468">
    <property type="component" value="Unassembled WGS sequence"/>
</dbReference>
<sequence length="76" mass="8750">MIRYFGFLANRVWGRQLPRVHEALRMETRGNAQKPYFDAWAGACSLSLDNPQLIEPRRVALAHQLTAHAPVRCGRY</sequence>